<dbReference type="Proteomes" id="UP001234585">
    <property type="component" value="Plasmid unnamed1"/>
</dbReference>
<keyword evidence="3" id="KW-1003">Cell membrane</keyword>
<dbReference type="Gene3D" id="1.10.3720.10">
    <property type="entry name" value="MetI-like"/>
    <property type="match status" value="2"/>
</dbReference>
<evidence type="ECO:0000256" key="5">
    <source>
        <dbReference type="ARBA" id="ARBA00022692"/>
    </source>
</evidence>
<dbReference type="InterPro" id="IPR000515">
    <property type="entry name" value="MetI-like"/>
</dbReference>
<feature type="transmembrane region" description="Helical" evidence="8">
    <location>
        <begin position="442"/>
        <end position="466"/>
    </location>
</feature>
<feature type="transmembrane region" description="Helical" evidence="8">
    <location>
        <begin position="499"/>
        <end position="516"/>
    </location>
</feature>
<keyword evidence="6 8" id="KW-1133">Transmembrane helix</keyword>
<accession>A0AA50H5Z7</accession>
<feature type="transmembrane region" description="Helical" evidence="8">
    <location>
        <begin position="415"/>
        <end position="436"/>
    </location>
</feature>
<evidence type="ECO:0000256" key="2">
    <source>
        <dbReference type="ARBA" id="ARBA00022448"/>
    </source>
</evidence>
<evidence type="ECO:0000256" key="4">
    <source>
        <dbReference type="ARBA" id="ARBA00022519"/>
    </source>
</evidence>
<dbReference type="RefSeq" id="WP_306038873.1">
    <property type="nucleotide sequence ID" value="NZ_CP132303.1"/>
</dbReference>
<feature type="transmembrane region" description="Helical" evidence="8">
    <location>
        <begin position="88"/>
        <end position="108"/>
    </location>
</feature>
<dbReference type="SUPFAM" id="SSF161098">
    <property type="entry name" value="MetI-like"/>
    <property type="match status" value="2"/>
</dbReference>
<feature type="transmembrane region" description="Helical" evidence="8">
    <location>
        <begin position="168"/>
        <end position="194"/>
    </location>
</feature>
<dbReference type="CDD" id="cd06261">
    <property type="entry name" value="TM_PBP2"/>
    <property type="match status" value="2"/>
</dbReference>
<sequence>MTGLSLARAAASSASPDALAGLRRHLSTIQPVRALVIGAALAILFALIAYPLALLIGYSLVDQDGNLTLQTFATAFSRRGMWTATTNSVWLVTWVTIGACALGIPLAWIVARTDAPGKSLVVLTAGISFVIPTFISVISWIFLAAPNSGYLNKLAVDYLGFTHAPLNIMSFGGLVFIEIVGVYPLVFFALNVALNNIDSSHEQAARVLGASRLKTTLTVTLPLVRPAILSAVILVMLDALSSFGAPAAIGTMANFSVITTKIYDLLTFPPQFNYAAAVAMPIMVFTAISLIVQKYVIRAENFRTLSGKASPEQVIALGRWRWAAGAFCVVVALVTAVLPLGALVLLSTLSNFGAKITPDNLVGKHYALIVDPYYPARSSILHSILLALATATVCATLGLVLGWIVERFRFFGRELISFLVMIAYGFPSIAYAVGVLMGYVDLFYGTLMLILISYAGKLLPIAFVMVRNGIQQLSSDLEEAARISGAGWLRSIRDVTFPLVRGAVGIAWVLVFSLSLRELSMSAILAQSDTQVMPTVVLQFIEDGAVELAAALAVIIVGVSLFMLLLARIFNRKKTAVIT</sequence>
<evidence type="ECO:0000256" key="8">
    <source>
        <dbReference type="RuleBase" id="RU363032"/>
    </source>
</evidence>
<keyword evidence="5 8" id="KW-0812">Transmembrane</keyword>
<feature type="transmembrane region" description="Helical" evidence="8">
    <location>
        <begin position="548"/>
        <end position="570"/>
    </location>
</feature>
<proteinExistence type="inferred from homology"/>
<feature type="domain" description="ABC transmembrane type-1" evidence="9">
    <location>
        <begin position="380"/>
        <end position="567"/>
    </location>
</feature>
<reference evidence="10 11" key="1">
    <citation type="submission" date="2023-08" db="EMBL/GenBank/DDBJ databases">
        <title>Pathogen: clinical or host-associated sample.</title>
        <authorList>
            <person name="Hergert J."/>
            <person name="Casey R."/>
            <person name="Wagner J."/>
            <person name="Young E.L."/>
            <person name="Oakeson K.F."/>
        </authorList>
    </citation>
    <scope>NUCLEOTIDE SEQUENCE [LARGE SCALE GENOMIC DNA]</scope>
    <source>
        <strain evidence="10 11">1760953</strain>
        <plasmid evidence="10 11">unnamed1</plasmid>
    </source>
</reference>
<organism evidence="10 11">
    <name type="scientific">Shinella sumterensis</name>
    <dbReference type="NCBI Taxonomy" id="1967501"/>
    <lineage>
        <taxon>Bacteria</taxon>
        <taxon>Pseudomonadati</taxon>
        <taxon>Pseudomonadota</taxon>
        <taxon>Alphaproteobacteria</taxon>
        <taxon>Hyphomicrobiales</taxon>
        <taxon>Rhizobiaceae</taxon>
        <taxon>Shinella</taxon>
    </lineage>
</organism>
<protein>
    <submittedName>
        <fullName evidence="10">Iron ABC transporter permease</fullName>
    </submittedName>
</protein>
<feature type="transmembrane region" description="Helical" evidence="8">
    <location>
        <begin position="272"/>
        <end position="292"/>
    </location>
</feature>
<keyword evidence="11" id="KW-1185">Reference proteome</keyword>
<dbReference type="Pfam" id="PF00528">
    <property type="entry name" value="BPD_transp_1"/>
    <property type="match status" value="2"/>
</dbReference>
<evidence type="ECO:0000313" key="10">
    <source>
        <dbReference type="EMBL" id="WLR99524.1"/>
    </source>
</evidence>
<keyword evidence="4" id="KW-0997">Cell inner membrane</keyword>
<keyword evidence="2 8" id="KW-0813">Transport</keyword>
<feature type="transmembrane region" description="Helical" evidence="8">
    <location>
        <begin position="322"/>
        <end position="346"/>
    </location>
</feature>
<name>A0AA50H5Z7_9HYPH</name>
<feature type="domain" description="ABC transmembrane type-1" evidence="9">
    <location>
        <begin position="85"/>
        <end position="293"/>
    </location>
</feature>
<comment type="subcellular location">
    <subcellularLocation>
        <location evidence="1">Cell inner membrane</location>
        <topology evidence="1">Multi-pass membrane protein</topology>
    </subcellularLocation>
    <subcellularLocation>
        <location evidence="8">Cell membrane</location>
        <topology evidence="8">Multi-pass membrane protein</topology>
    </subcellularLocation>
</comment>
<dbReference type="EMBL" id="CP132303">
    <property type="protein sequence ID" value="WLR99524.1"/>
    <property type="molecule type" value="Genomic_DNA"/>
</dbReference>
<feature type="transmembrane region" description="Helical" evidence="8">
    <location>
        <begin position="380"/>
        <end position="403"/>
    </location>
</feature>
<dbReference type="InterPro" id="IPR035906">
    <property type="entry name" value="MetI-like_sf"/>
</dbReference>
<evidence type="ECO:0000256" key="6">
    <source>
        <dbReference type="ARBA" id="ARBA00022989"/>
    </source>
</evidence>
<dbReference type="AlphaFoldDB" id="A0AA50H5Z7"/>
<dbReference type="PANTHER" id="PTHR43357:SF4">
    <property type="entry name" value="INNER MEMBRANE ABC TRANSPORTER PERMEASE PROTEIN YDCV"/>
    <property type="match status" value="1"/>
</dbReference>
<geneLocation type="plasmid" evidence="10 11">
    <name>unnamed1</name>
</geneLocation>
<comment type="similarity">
    <text evidence="8">Belongs to the binding-protein-dependent transport system permease family.</text>
</comment>
<evidence type="ECO:0000256" key="7">
    <source>
        <dbReference type="ARBA" id="ARBA00023136"/>
    </source>
</evidence>
<dbReference type="GO" id="GO:0005886">
    <property type="term" value="C:plasma membrane"/>
    <property type="evidence" value="ECO:0007669"/>
    <property type="project" value="UniProtKB-SubCell"/>
</dbReference>
<dbReference type="PANTHER" id="PTHR43357">
    <property type="entry name" value="INNER MEMBRANE ABC TRANSPORTER PERMEASE PROTEIN YDCV"/>
    <property type="match status" value="1"/>
</dbReference>
<keyword evidence="7 8" id="KW-0472">Membrane</keyword>
<gene>
    <name evidence="10" type="ORF">Q9313_22365</name>
</gene>
<evidence type="ECO:0000313" key="11">
    <source>
        <dbReference type="Proteomes" id="UP001234585"/>
    </source>
</evidence>
<evidence type="ECO:0000259" key="9">
    <source>
        <dbReference type="PROSITE" id="PS50928"/>
    </source>
</evidence>
<feature type="transmembrane region" description="Helical" evidence="8">
    <location>
        <begin position="120"/>
        <end position="143"/>
    </location>
</feature>
<keyword evidence="10" id="KW-0614">Plasmid</keyword>
<evidence type="ECO:0000256" key="1">
    <source>
        <dbReference type="ARBA" id="ARBA00004429"/>
    </source>
</evidence>
<feature type="transmembrane region" description="Helical" evidence="8">
    <location>
        <begin position="34"/>
        <end position="61"/>
    </location>
</feature>
<dbReference type="PROSITE" id="PS50928">
    <property type="entry name" value="ABC_TM1"/>
    <property type="match status" value="2"/>
</dbReference>
<evidence type="ECO:0000256" key="3">
    <source>
        <dbReference type="ARBA" id="ARBA00022475"/>
    </source>
</evidence>
<dbReference type="GO" id="GO:0055085">
    <property type="term" value="P:transmembrane transport"/>
    <property type="evidence" value="ECO:0007669"/>
    <property type="project" value="InterPro"/>
</dbReference>